<proteinExistence type="predicted"/>
<accession>A0A6F8YGV5</accession>
<reference evidence="2 3" key="2">
    <citation type="submission" date="2020-03" db="EMBL/GenBank/DDBJ databases">
        <authorList>
            <person name="Ichikawa N."/>
            <person name="Kimura A."/>
            <person name="Kitahashi Y."/>
            <person name="Uohara A."/>
        </authorList>
    </citation>
    <scope>NUCLEOTIDE SEQUENCE [LARGE SCALE GENOMIC DNA]</scope>
    <source>
        <strain evidence="2 3">NBRC 105367</strain>
    </source>
</reference>
<evidence type="ECO:0000313" key="2">
    <source>
        <dbReference type="EMBL" id="BCB85332.1"/>
    </source>
</evidence>
<reference evidence="2 3" key="1">
    <citation type="submission" date="2020-03" db="EMBL/GenBank/DDBJ databases">
        <title>Whole genome shotgun sequence of Phytohabitans suffuscus NBRC 105367.</title>
        <authorList>
            <person name="Komaki H."/>
            <person name="Tamura T."/>
        </authorList>
    </citation>
    <scope>NUCLEOTIDE SEQUENCE [LARGE SCALE GENOMIC DNA]</scope>
    <source>
        <strain evidence="2 3">NBRC 105367</strain>
    </source>
</reference>
<feature type="region of interest" description="Disordered" evidence="1">
    <location>
        <begin position="13"/>
        <end position="53"/>
    </location>
</feature>
<dbReference type="EMBL" id="AP022871">
    <property type="protein sequence ID" value="BCB85332.1"/>
    <property type="molecule type" value="Genomic_DNA"/>
</dbReference>
<gene>
    <name evidence="2" type="ORF">Psuf_026450</name>
</gene>
<name>A0A6F8YGV5_9ACTN</name>
<dbReference type="AlphaFoldDB" id="A0A6F8YGV5"/>
<organism evidence="2 3">
    <name type="scientific">Phytohabitans suffuscus</name>
    <dbReference type="NCBI Taxonomy" id="624315"/>
    <lineage>
        <taxon>Bacteria</taxon>
        <taxon>Bacillati</taxon>
        <taxon>Actinomycetota</taxon>
        <taxon>Actinomycetes</taxon>
        <taxon>Micromonosporales</taxon>
        <taxon>Micromonosporaceae</taxon>
    </lineage>
</organism>
<keyword evidence="3" id="KW-1185">Reference proteome</keyword>
<dbReference type="Proteomes" id="UP000503011">
    <property type="component" value="Chromosome"/>
</dbReference>
<evidence type="ECO:0000313" key="3">
    <source>
        <dbReference type="Proteomes" id="UP000503011"/>
    </source>
</evidence>
<evidence type="ECO:0000256" key="1">
    <source>
        <dbReference type="SAM" id="MobiDB-lite"/>
    </source>
</evidence>
<sequence length="65" mass="6841">MGDPARVRLFELGEQPQQRGLAGAVEADDAHPVGVVEPEGDVGEEGPAAPYPLDTRSRLTMLAIS</sequence>
<protein>
    <submittedName>
        <fullName evidence="2">Uncharacterized protein</fullName>
    </submittedName>
</protein>
<dbReference type="KEGG" id="psuu:Psuf_026450"/>